<evidence type="ECO:0000313" key="2">
    <source>
        <dbReference type="Proteomes" id="UP000568664"/>
    </source>
</evidence>
<reference evidence="1 2" key="1">
    <citation type="submission" date="2020-04" db="EMBL/GenBank/DDBJ databases">
        <title>Thalassotalea sp. M1531, isolated from the surface of marine red alga.</title>
        <authorList>
            <person name="Pang L."/>
            <person name="Lu D.-C."/>
        </authorList>
    </citation>
    <scope>NUCLEOTIDE SEQUENCE [LARGE SCALE GENOMIC DNA]</scope>
    <source>
        <strain evidence="1 2">M1531</strain>
    </source>
</reference>
<dbReference type="Proteomes" id="UP000568664">
    <property type="component" value="Unassembled WGS sequence"/>
</dbReference>
<dbReference type="AlphaFoldDB" id="A0A7Y0Q8I2"/>
<sequence>MIAIIVGLIVVLIIIVVVVNAIQQHKEKIESEKRALVAKQKAIIDETEELILNMAMLPENPGLIEVLNRRSLNAAKQMLKIMPDLKGIKNRIQDLESRLQASSDLAANQTAPADKFTLPDNEQQLVQILQCIKKLRITLKSEQTKGVLDAQTFMQHDVRLDSMQVKINIESLLKRGNTAYSKEMLGSARQYYEKALASVSNATNQSEYIQSKRAEIEEKLETITAELKNTNAKDAAKKAKSEEDDLDMLFQPKKKW</sequence>
<proteinExistence type="predicted"/>
<keyword evidence="2" id="KW-1185">Reference proteome</keyword>
<evidence type="ECO:0000313" key="1">
    <source>
        <dbReference type="EMBL" id="NMP33498.1"/>
    </source>
</evidence>
<name>A0A7Y0Q8I2_9GAMM</name>
<comment type="caution">
    <text evidence="1">The sequence shown here is derived from an EMBL/GenBank/DDBJ whole genome shotgun (WGS) entry which is preliminary data.</text>
</comment>
<accession>A0A7Y0Q8I2</accession>
<organism evidence="1 2">
    <name type="scientific">Thalassotalea algicola</name>
    <dbReference type="NCBI Taxonomy" id="2716224"/>
    <lineage>
        <taxon>Bacteria</taxon>
        <taxon>Pseudomonadati</taxon>
        <taxon>Pseudomonadota</taxon>
        <taxon>Gammaproteobacteria</taxon>
        <taxon>Alteromonadales</taxon>
        <taxon>Colwelliaceae</taxon>
        <taxon>Thalassotalea</taxon>
    </lineage>
</organism>
<evidence type="ECO:0008006" key="3">
    <source>
        <dbReference type="Google" id="ProtNLM"/>
    </source>
</evidence>
<protein>
    <recommendedName>
        <fullName evidence="3">DNA repair protein</fullName>
    </recommendedName>
</protein>
<gene>
    <name evidence="1" type="ORF">HII17_18275</name>
</gene>
<dbReference type="EMBL" id="JABBXH010000009">
    <property type="protein sequence ID" value="NMP33498.1"/>
    <property type="molecule type" value="Genomic_DNA"/>
</dbReference>
<dbReference type="RefSeq" id="WP_169076813.1">
    <property type="nucleotide sequence ID" value="NZ_JABBXH010000009.1"/>
</dbReference>